<keyword evidence="2" id="KW-1185">Reference proteome</keyword>
<evidence type="ECO:0000313" key="1">
    <source>
        <dbReference type="EMBL" id="KAG5603425.1"/>
    </source>
</evidence>
<name>A0A9J5YSE1_SOLCO</name>
<sequence length="43" mass="4789">DLGDSKGKVVRFFEDNALVSSDSDLGSQFERFKDIQKGKAPEK</sequence>
<organism evidence="1 2">
    <name type="scientific">Solanum commersonii</name>
    <name type="common">Commerson's wild potato</name>
    <name type="synonym">Commerson's nightshade</name>
    <dbReference type="NCBI Taxonomy" id="4109"/>
    <lineage>
        <taxon>Eukaryota</taxon>
        <taxon>Viridiplantae</taxon>
        <taxon>Streptophyta</taxon>
        <taxon>Embryophyta</taxon>
        <taxon>Tracheophyta</taxon>
        <taxon>Spermatophyta</taxon>
        <taxon>Magnoliopsida</taxon>
        <taxon>eudicotyledons</taxon>
        <taxon>Gunneridae</taxon>
        <taxon>Pentapetalae</taxon>
        <taxon>asterids</taxon>
        <taxon>lamiids</taxon>
        <taxon>Solanales</taxon>
        <taxon>Solanaceae</taxon>
        <taxon>Solanoideae</taxon>
        <taxon>Solaneae</taxon>
        <taxon>Solanum</taxon>
    </lineage>
</organism>
<evidence type="ECO:0000313" key="2">
    <source>
        <dbReference type="Proteomes" id="UP000824120"/>
    </source>
</evidence>
<proteinExistence type="predicted"/>
<protein>
    <submittedName>
        <fullName evidence="1">Uncharacterized protein</fullName>
    </submittedName>
</protein>
<dbReference type="AlphaFoldDB" id="A0A9J5YSE1"/>
<feature type="non-terminal residue" evidence="1">
    <location>
        <position position="43"/>
    </location>
</feature>
<dbReference type="Proteomes" id="UP000824120">
    <property type="component" value="Chromosome 6"/>
</dbReference>
<dbReference type="EMBL" id="JACXVP010000006">
    <property type="protein sequence ID" value="KAG5603425.1"/>
    <property type="molecule type" value="Genomic_DNA"/>
</dbReference>
<reference evidence="1 2" key="1">
    <citation type="submission" date="2020-09" db="EMBL/GenBank/DDBJ databases">
        <title>De no assembly of potato wild relative species, Solanum commersonii.</title>
        <authorList>
            <person name="Cho K."/>
        </authorList>
    </citation>
    <scope>NUCLEOTIDE SEQUENCE [LARGE SCALE GENOMIC DNA]</scope>
    <source>
        <strain evidence="1">LZ3.2</strain>
        <tissue evidence="1">Leaf</tissue>
    </source>
</reference>
<comment type="caution">
    <text evidence="1">The sequence shown here is derived from an EMBL/GenBank/DDBJ whole genome shotgun (WGS) entry which is preliminary data.</text>
</comment>
<gene>
    <name evidence="1" type="ORF">H5410_034795</name>
</gene>
<accession>A0A9J5YSE1</accession>